<evidence type="ECO:0000313" key="8">
    <source>
        <dbReference type="Proteomes" id="UP000274922"/>
    </source>
</evidence>
<proteinExistence type="inferred from homology"/>
<dbReference type="GO" id="GO:1990904">
    <property type="term" value="C:ribonucleoprotein complex"/>
    <property type="evidence" value="ECO:0007669"/>
    <property type="project" value="UniProtKB-KW"/>
</dbReference>
<evidence type="ECO:0000256" key="5">
    <source>
        <dbReference type="RuleBase" id="RU004383"/>
    </source>
</evidence>
<evidence type="ECO:0000256" key="2">
    <source>
        <dbReference type="ARBA" id="ARBA00022980"/>
    </source>
</evidence>
<keyword evidence="2 4" id="KW-0689">Ribosomal protein</keyword>
<organism evidence="7 8">
    <name type="scientific">Caulochytrium protostelioides</name>
    <dbReference type="NCBI Taxonomy" id="1555241"/>
    <lineage>
        <taxon>Eukaryota</taxon>
        <taxon>Fungi</taxon>
        <taxon>Fungi incertae sedis</taxon>
        <taxon>Chytridiomycota</taxon>
        <taxon>Chytridiomycota incertae sedis</taxon>
        <taxon>Chytridiomycetes</taxon>
        <taxon>Caulochytriales</taxon>
        <taxon>Caulochytriaceae</taxon>
        <taxon>Caulochytrium</taxon>
    </lineage>
</organism>
<keyword evidence="8" id="KW-1185">Reference proteome</keyword>
<name>A0A4P9XEJ4_9FUNG</name>
<gene>
    <name evidence="7" type="ORF">CXG81DRAFT_29146</name>
</gene>
<dbReference type="EMBL" id="ML014116">
    <property type="protein sequence ID" value="RKP03932.1"/>
    <property type="molecule type" value="Genomic_DNA"/>
</dbReference>
<evidence type="ECO:0000313" key="7">
    <source>
        <dbReference type="EMBL" id="RKP03932.1"/>
    </source>
</evidence>
<dbReference type="AlphaFoldDB" id="A0A4P9XEJ4"/>
<dbReference type="HAMAP" id="MF_00545">
    <property type="entry name" value="Ribosomal_eS24"/>
    <property type="match status" value="1"/>
</dbReference>
<dbReference type="InterPro" id="IPR001976">
    <property type="entry name" value="Ribosomal_eS24"/>
</dbReference>
<feature type="region of interest" description="Disordered" evidence="6">
    <location>
        <begin position="105"/>
        <end position="135"/>
    </location>
</feature>
<dbReference type="GO" id="GO:0003735">
    <property type="term" value="F:structural constituent of ribosome"/>
    <property type="evidence" value="ECO:0007669"/>
    <property type="project" value="InterPro"/>
</dbReference>
<evidence type="ECO:0000256" key="1">
    <source>
        <dbReference type="ARBA" id="ARBA00009680"/>
    </source>
</evidence>
<dbReference type="InterPro" id="IPR018098">
    <property type="entry name" value="Ribosomal_eS24_CS"/>
</dbReference>
<dbReference type="Gene3D" id="3.30.70.3370">
    <property type="match status" value="1"/>
</dbReference>
<dbReference type="STRING" id="1555241.A0A4P9XEJ4"/>
<feature type="compositionally biased region" description="Basic residues" evidence="6">
    <location>
        <begin position="107"/>
        <end position="135"/>
    </location>
</feature>
<dbReference type="PANTHER" id="PTHR10496">
    <property type="entry name" value="40S RIBOSOMAL PROTEIN S24"/>
    <property type="match status" value="1"/>
</dbReference>
<dbReference type="PROSITE" id="PS00529">
    <property type="entry name" value="RIBOSOMAL_S24E"/>
    <property type="match status" value="1"/>
</dbReference>
<evidence type="ECO:0000256" key="3">
    <source>
        <dbReference type="ARBA" id="ARBA00023274"/>
    </source>
</evidence>
<reference evidence="8" key="1">
    <citation type="journal article" date="2018" name="Nat. Microbiol.">
        <title>Leveraging single-cell genomics to expand the fungal tree of life.</title>
        <authorList>
            <person name="Ahrendt S.R."/>
            <person name="Quandt C.A."/>
            <person name="Ciobanu D."/>
            <person name="Clum A."/>
            <person name="Salamov A."/>
            <person name="Andreopoulos B."/>
            <person name="Cheng J.F."/>
            <person name="Woyke T."/>
            <person name="Pelin A."/>
            <person name="Henrissat B."/>
            <person name="Reynolds N.K."/>
            <person name="Benny G.L."/>
            <person name="Smith M.E."/>
            <person name="James T.Y."/>
            <person name="Grigoriev I.V."/>
        </authorList>
    </citation>
    <scope>NUCLEOTIDE SEQUENCE [LARGE SCALE GENOMIC DNA]</scope>
    <source>
        <strain evidence="8">ATCC 52028</strain>
    </source>
</reference>
<comment type="similarity">
    <text evidence="1 4">Belongs to the eukaryotic ribosomal protein eS24 family.</text>
</comment>
<dbReference type="GO" id="GO:0006412">
    <property type="term" value="P:translation"/>
    <property type="evidence" value="ECO:0007669"/>
    <property type="project" value="InterPro"/>
</dbReference>
<dbReference type="InterPro" id="IPR053709">
    <property type="entry name" value="eRP_eS24_sf"/>
</dbReference>
<dbReference type="OrthoDB" id="5571754at2759"/>
<dbReference type="SUPFAM" id="SSF54189">
    <property type="entry name" value="Ribosomal proteins S24e, L23 and L15e"/>
    <property type="match status" value="1"/>
</dbReference>
<accession>A0A4P9XEJ4</accession>
<dbReference type="Pfam" id="PF01282">
    <property type="entry name" value="Ribosomal_S24e"/>
    <property type="match status" value="1"/>
</dbReference>
<dbReference type="FunFam" id="3.30.70.3370:FF:000001">
    <property type="entry name" value="40S ribosomal protein S24"/>
    <property type="match status" value="1"/>
</dbReference>
<evidence type="ECO:0000256" key="6">
    <source>
        <dbReference type="SAM" id="MobiDB-lite"/>
    </source>
</evidence>
<keyword evidence="3 4" id="KW-0687">Ribonucleoprotein</keyword>
<dbReference type="InterPro" id="IPR012678">
    <property type="entry name" value="Ribosomal_uL23/eL15/eS24_sf"/>
</dbReference>
<evidence type="ECO:0000256" key="4">
    <source>
        <dbReference type="RuleBase" id="RU004381"/>
    </source>
</evidence>
<dbReference type="Proteomes" id="UP000274922">
    <property type="component" value="Unassembled WGS sequence"/>
</dbReference>
<sequence>MSSEDSVIVRTHKFLSNPLLQRKQFVLEVLHPGRATPTKASLRAKLIAMYKLPATSEQCIFLSGFKTAYGGGKSVGFGLIYDSLDAAKKFEPKFKLIRQGLGEHVKNSRKQMKERKNRAKKVRGYAKNKINATKK</sequence>
<dbReference type="GO" id="GO:0005840">
    <property type="term" value="C:ribosome"/>
    <property type="evidence" value="ECO:0007669"/>
    <property type="project" value="UniProtKB-KW"/>
</dbReference>
<protein>
    <recommendedName>
        <fullName evidence="5">40S ribosomal protein S24</fullName>
    </recommendedName>
</protein>